<protein>
    <submittedName>
        <fullName evidence="1">Uncharacterized protein</fullName>
    </submittedName>
</protein>
<accession>B2A7T8</accession>
<gene>
    <name evidence="1" type="ordered locus">Nther_0804</name>
</gene>
<keyword evidence="2" id="KW-1185">Reference proteome</keyword>
<dbReference type="KEGG" id="nth:Nther_0804"/>
<dbReference type="RefSeq" id="WP_012447269.1">
    <property type="nucleotide sequence ID" value="NC_010718.1"/>
</dbReference>
<dbReference type="STRING" id="457570.Nther_0804"/>
<dbReference type="InParanoid" id="B2A7T8"/>
<evidence type="ECO:0000313" key="2">
    <source>
        <dbReference type="Proteomes" id="UP000001683"/>
    </source>
</evidence>
<proteinExistence type="predicted"/>
<evidence type="ECO:0000313" key="1">
    <source>
        <dbReference type="EMBL" id="ACB84390.1"/>
    </source>
</evidence>
<name>B2A7T8_NATTJ</name>
<sequence>MNEAIKEEIRQSINNLDFNFFTMELERRENAEREMRELIEKTNLLHGGIWTSEHLCESIKIQKKSPKHKQCSAT</sequence>
<reference evidence="1 2" key="2">
    <citation type="journal article" date="2011" name="J. Bacteriol.">
        <title>Complete genome sequence of the anaerobic, halophilic alkalithermophile Natranaerobius thermophilus JW/NM-WN-LF.</title>
        <authorList>
            <person name="Zhao B."/>
            <person name="Mesbah N.M."/>
            <person name="Dalin E."/>
            <person name="Goodwin L."/>
            <person name="Nolan M."/>
            <person name="Pitluck S."/>
            <person name="Chertkov O."/>
            <person name="Brettin T.S."/>
            <person name="Han J."/>
            <person name="Larimer F.W."/>
            <person name="Land M.L."/>
            <person name="Hauser L."/>
            <person name="Kyrpides N."/>
            <person name="Wiegel J."/>
        </authorList>
    </citation>
    <scope>NUCLEOTIDE SEQUENCE [LARGE SCALE GENOMIC DNA]</scope>
    <source>
        <strain evidence="2">ATCC BAA-1301 / DSM 18059 / JW/NM-WN-LF</strain>
    </source>
</reference>
<dbReference type="Proteomes" id="UP000001683">
    <property type="component" value="Chromosome"/>
</dbReference>
<dbReference type="HOGENOM" id="CLU_2684054_0_0_9"/>
<dbReference type="EMBL" id="CP001034">
    <property type="protein sequence ID" value="ACB84390.1"/>
    <property type="molecule type" value="Genomic_DNA"/>
</dbReference>
<reference evidence="1 2" key="1">
    <citation type="submission" date="2008-04" db="EMBL/GenBank/DDBJ databases">
        <title>Complete sequence of chromosome of Natranaerobius thermophilus JW/NM-WN-LF.</title>
        <authorList>
            <consortium name="US DOE Joint Genome Institute"/>
            <person name="Copeland A."/>
            <person name="Lucas S."/>
            <person name="Lapidus A."/>
            <person name="Glavina del Rio T."/>
            <person name="Dalin E."/>
            <person name="Tice H."/>
            <person name="Bruce D."/>
            <person name="Goodwin L."/>
            <person name="Pitluck S."/>
            <person name="Chertkov O."/>
            <person name="Brettin T."/>
            <person name="Detter J.C."/>
            <person name="Han C."/>
            <person name="Kuske C.R."/>
            <person name="Schmutz J."/>
            <person name="Larimer F."/>
            <person name="Land M."/>
            <person name="Hauser L."/>
            <person name="Kyrpides N."/>
            <person name="Lykidis A."/>
            <person name="Mesbah N.M."/>
            <person name="Wiegel J."/>
        </authorList>
    </citation>
    <scope>NUCLEOTIDE SEQUENCE [LARGE SCALE GENOMIC DNA]</scope>
    <source>
        <strain evidence="2">ATCC BAA-1301 / DSM 18059 / JW/NM-WN-LF</strain>
    </source>
</reference>
<organism evidence="1 2">
    <name type="scientific">Natranaerobius thermophilus (strain ATCC BAA-1301 / DSM 18059 / JW/NM-WN-LF)</name>
    <dbReference type="NCBI Taxonomy" id="457570"/>
    <lineage>
        <taxon>Bacteria</taxon>
        <taxon>Bacillati</taxon>
        <taxon>Bacillota</taxon>
        <taxon>Clostridia</taxon>
        <taxon>Natranaerobiales</taxon>
        <taxon>Natranaerobiaceae</taxon>
        <taxon>Natranaerobius</taxon>
    </lineage>
</organism>
<dbReference type="AlphaFoldDB" id="B2A7T8"/>